<evidence type="ECO:0000313" key="3">
    <source>
        <dbReference type="EMBL" id="BAK33392.1"/>
    </source>
</evidence>
<dbReference type="HOGENOM" id="CLU_055267_0_0_11"/>
<sequence>MLDTRYVICEDCGESNKAGAQFCLFCGAYLEWQDSDAEEANEVTQQLPPVTRTSAPAVPPAAPPSASTPAPVAAAAPAARPAPPPTPAPTQSTQPAHQPTPVDLTPDVPVVSMASAAHGCPRCGRPIDPKRRFCAHCGEQFIKPGGDAPVTRPTQRRDTWWSRLWDSKDRVARRAYRRSLPPLYRWRRVIISILALTLIGGGLYAIGRSPKAFFVARYYDLRRAIVTVPNVQAEIIPPDASAADSTPDALLDRTAKSWKMTWTPTTQGSPCQVPPTTPVINLSFAPARIKQIEIWAGLREKDPNRLLQYRPKKIWVAYSDQCKDIELENVEKQTIKLDTKSQVESIRISVQTAYPPEPPEGGQDLLAFTEITLESRPPVN</sequence>
<evidence type="ECO:0008006" key="5">
    <source>
        <dbReference type="Google" id="ProtNLM"/>
    </source>
</evidence>
<name>F5XJ66_MICPN</name>
<evidence type="ECO:0000313" key="4">
    <source>
        <dbReference type="Proteomes" id="UP000007947"/>
    </source>
</evidence>
<reference evidence="3 4" key="1">
    <citation type="submission" date="2011-05" db="EMBL/GenBank/DDBJ databases">
        <title>Whole genome sequence of Microlunatus phosphovorus NM-1.</title>
        <authorList>
            <person name="Hosoyama A."/>
            <person name="Sasaki K."/>
            <person name="Harada T."/>
            <person name="Igarashi R."/>
            <person name="Kawakoshi A."/>
            <person name="Sasagawa M."/>
            <person name="Fukada J."/>
            <person name="Nakamura S."/>
            <person name="Katano Y."/>
            <person name="Hanada S."/>
            <person name="Kamagata Y."/>
            <person name="Nakamura N."/>
            <person name="Yamazaki S."/>
            <person name="Fujita N."/>
        </authorList>
    </citation>
    <scope>NUCLEOTIDE SEQUENCE [LARGE SCALE GENOMIC DNA]</scope>
    <source>
        <strain evidence="4">ATCC 700054 / DSM 10555 / JCM 9379 / NBRC 101784 / NCIMB 13414 / VKM Ac-1990 / NM-1</strain>
    </source>
</reference>
<dbReference type="Proteomes" id="UP000007947">
    <property type="component" value="Chromosome"/>
</dbReference>
<keyword evidence="2" id="KW-0472">Membrane</keyword>
<evidence type="ECO:0000256" key="1">
    <source>
        <dbReference type="SAM" id="MobiDB-lite"/>
    </source>
</evidence>
<accession>F5XJ66</accession>
<feature type="transmembrane region" description="Helical" evidence="2">
    <location>
        <begin position="186"/>
        <end position="207"/>
    </location>
</feature>
<evidence type="ECO:0000256" key="2">
    <source>
        <dbReference type="SAM" id="Phobius"/>
    </source>
</evidence>
<dbReference type="KEGG" id="mph:MLP_03780"/>
<keyword evidence="2" id="KW-1133">Transmembrane helix</keyword>
<gene>
    <name evidence="3" type="ordered locus">MLP_03780</name>
</gene>
<feature type="compositionally biased region" description="Low complexity" evidence="1">
    <location>
        <begin position="89"/>
        <end position="107"/>
    </location>
</feature>
<feature type="region of interest" description="Disordered" evidence="1">
    <location>
        <begin position="51"/>
        <end position="107"/>
    </location>
</feature>
<protein>
    <recommendedName>
        <fullName evidence="5">Zinc-ribbon domain-containing protein</fullName>
    </recommendedName>
</protein>
<keyword evidence="4" id="KW-1185">Reference proteome</keyword>
<proteinExistence type="predicted"/>
<dbReference type="AlphaFoldDB" id="F5XJ66"/>
<feature type="compositionally biased region" description="Low complexity" evidence="1">
    <location>
        <begin position="64"/>
        <end position="79"/>
    </location>
</feature>
<dbReference type="STRING" id="1032480.MLP_03780"/>
<organism evidence="3 4">
    <name type="scientific">Microlunatus phosphovorus (strain ATCC 700054 / DSM 10555 / JCM 9379 / NBRC 101784 / NCIMB 13414 / VKM Ac-1990 / NM-1)</name>
    <dbReference type="NCBI Taxonomy" id="1032480"/>
    <lineage>
        <taxon>Bacteria</taxon>
        <taxon>Bacillati</taxon>
        <taxon>Actinomycetota</taxon>
        <taxon>Actinomycetes</taxon>
        <taxon>Propionibacteriales</taxon>
        <taxon>Propionibacteriaceae</taxon>
        <taxon>Microlunatus</taxon>
    </lineage>
</organism>
<keyword evidence="2" id="KW-0812">Transmembrane</keyword>
<dbReference type="EMBL" id="AP012204">
    <property type="protein sequence ID" value="BAK33392.1"/>
    <property type="molecule type" value="Genomic_DNA"/>
</dbReference>